<dbReference type="GO" id="GO:0009653">
    <property type="term" value="P:anatomical structure morphogenesis"/>
    <property type="evidence" value="ECO:0007669"/>
    <property type="project" value="TreeGrafter"/>
</dbReference>
<dbReference type="GO" id="GO:0070888">
    <property type="term" value="F:E-box binding"/>
    <property type="evidence" value="ECO:0007669"/>
    <property type="project" value="TreeGrafter"/>
</dbReference>
<reference evidence="4" key="1">
    <citation type="submission" date="2025-08" db="UniProtKB">
        <authorList>
            <consortium name="RefSeq"/>
        </authorList>
    </citation>
    <scope>IDENTIFICATION</scope>
    <source>
        <tissue evidence="4">Whole organism</tissue>
    </source>
</reference>
<evidence type="ECO:0000259" key="2">
    <source>
        <dbReference type="PROSITE" id="PS50888"/>
    </source>
</evidence>
<dbReference type="RefSeq" id="XP_018025611.1">
    <property type="nucleotide sequence ID" value="XM_018170122.2"/>
</dbReference>
<dbReference type="SMART" id="SM00353">
    <property type="entry name" value="HLH"/>
    <property type="match status" value="1"/>
</dbReference>
<sequence length="395" mass="42968">MIDSHGRPTAELPSCSEVAARGDQYTFVDESFTIAQKNFPLKSLSRRGLKRTYEDIIKSDPCEVIQSDLKTQSPVGSSLVCEVPVSPSVRSSSLNESITNSVNRTCTADAESEYLNNSFSVPNNSSTWATSNSTDSNNNSSSDNNSFRTQNVSADNEVSNVTVSNESAENNVTNGGGGRGRISGRRGKSYGLRPRASLRRSGDEKDSPERPNRKSGRRGRARGHTLSKYRRNTANARERDRMREINTAFATLRGVLPSFACRRIASMTKITTLKLATSYIRALADLLKDPPPQPQPNVQFFPPALPNPSTSVVLPTSISGMSCYGQGLLNGPCDADGRPTMEASSPCFDGRVDPVVEGRVEGRWWSAVESDVLQGIGSEIAWDDLTLPDICWGMS</sequence>
<dbReference type="CDD" id="cd11431">
    <property type="entry name" value="bHLH_TS_taxi_Dei"/>
    <property type="match status" value="1"/>
</dbReference>
<dbReference type="PROSITE" id="PS50888">
    <property type="entry name" value="BHLH"/>
    <property type="match status" value="1"/>
</dbReference>
<dbReference type="GO" id="GO:0005634">
    <property type="term" value="C:nucleus"/>
    <property type="evidence" value="ECO:0007669"/>
    <property type="project" value="TreeGrafter"/>
</dbReference>
<evidence type="ECO:0000313" key="3">
    <source>
        <dbReference type="Proteomes" id="UP000694843"/>
    </source>
</evidence>
<dbReference type="AlphaFoldDB" id="A0A8B7PJR9"/>
<dbReference type="PANTHER" id="PTHR19290:SF147">
    <property type="entry name" value="HELIX-LOOP-HELIX PROTEIN DELILAH"/>
    <property type="match status" value="1"/>
</dbReference>
<dbReference type="InterPro" id="IPR011598">
    <property type="entry name" value="bHLH_dom"/>
</dbReference>
<proteinExistence type="predicted"/>
<keyword evidence="3" id="KW-1185">Reference proteome</keyword>
<dbReference type="KEGG" id="hazt:108681129"/>
<dbReference type="Gene3D" id="4.10.280.10">
    <property type="entry name" value="Helix-loop-helix DNA-binding domain"/>
    <property type="match status" value="1"/>
</dbReference>
<feature type="region of interest" description="Disordered" evidence="1">
    <location>
        <begin position="117"/>
        <end position="237"/>
    </location>
</feature>
<feature type="compositionally biased region" description="Polar residues" evidence="1">
    <location>
        <begin position="147"/>
        <end position="173"/>
    </location>
</feature>
<dbReference type="SUPFAM" id="SSF47459">
    <property type="entry name" value="HLH, helix-loop-helix DNA-binding domain"/>
    <property type="match status" value="1"/>
</dbReference>
<dbReference type="GO" id="GO:0046983">
    <property type="term" value="F:protein dimerization activity"/>
    <property type="evidence" value="ECO:0007669"/>
    <property type="project" value="InterPro"/>
</dbReference>
<feature type="compositionally biased region" description="Basic and acidic residues" evidence="1">
    <location>
        <begin position="200"/>
        <end position="212"/>
    </location>
</feature>
<name>A0A8B7PJR9_HYAAZ</name>
<dbReference type="GO" id="GO:0003700">
    <property type="term" value="F:DNA-binding transcription factor activity"/>
    <property type="evidence" value="ECO:0007669"/>
    <property type="project" value="TreeGrafter"/>
</dbReference>
<accession>A0A8B7PJR9</accession>
<evidence type="ECO:0000256" key="1">
    <source>
        <dbReference type="SAM" id="MobiDB-lite"/>
    </source>
</evidence>
<feature type="domain" description="BHLH" evidence="2">
    <location>
        <begin position="229"/>
        <end position="283"/>
    </location>
</feature>
<organism evidence="3 4">
    <name type="scientific">Hyalella azteca</name>
    <name type="common">Amphipod</name>
    <dbReference type="NCBI Taxonomy" id="294128"/>
    <lineage>
        <taxon>Eukaryota</taxon>
        <taxon>Metazoa</taxon>
        <taxon>Ecdysozoa</taxon>
        <taxon>Arthropoda</taxon>
        <taxon>Crustacea</taxon>
        <taxon>Multicrustacea</taxon>
        <taxon>Malacostraca</taxon>
        <taxon>Eumalacostraca</taxon>
        <taxon>Peracarida</taxon>
        <taxon>Amphipoda</taxon>
        <taxon>Senticaudata</taxon>
        <taxon>Talitrida</taxon>
        <taxon>Talitroidea</taxon>
        <taxon>Hyalellidae</taxon>
        <taxon>Hyalella</taxon>
    </lineage>
</organism>
<evidence type="ECO:0000313" key="4">
    <source>
        <dbReference type="RefSeq" id="XP_018025611.1"/>
    </source>
</evidence>
<dbReference type="Pfam" id="PF00010">
    <property type="entry name" value="HLH"/>
    <property type="match status" value="1"/>
</dbReference>
<dbReference type="GeneID" id="108681129"/>
<protein>
    <submittedName>
        <fullName evidence="4">Uncharacterized protein LOC108681129</fullName>
    </submittedName>
</protein>
<dbReference type="OrthoDB" id="10063280at2759"/>
<dbReference type="InterPro" id="IPR036638">
    <property type="entry name" value="HLH_DNA-bd_sf"/>
</dbReference>
<dbReference type="InterPro" id="IPR050359">
    <property type="entry name" value="bHLH_transcription_factors"/>
</dbReference>
<dbReference type="PANTHER" id="PTHR19290">
    <property type="entry name" value="BASIC HELIX-LOOP-HELIX PROTEIN NEUROGENIN-RELATED"/>
    <property type="match status" value="1"/>
</dbReference>
<dbReference type="Proteomes" id="UP000694843">
    <property type="component" value="Unplaced"/>
</dbReference>
<gene>
    <name evidence="4" type="primary">LOC108681129</name>
</gene>
<feature type="compositionally biased region" description="Low complexity" evidence="1">
    <location>
        <begin position="123"/>
        <end position="146"/>
    </location>
</feature>
<feature type="compositionally biased region" description="Basic residues" evidence="1">
    <location>
        <begin position="213"/>
        <end position="231"/>
    </location>
</feature>
<dbReference type="GO" id="GO:0045944">
    <property type="term" value="P:positive regulation of transcription by RNA polymerase II"/>
    <property type="evidence" value="ECO:0007669"/>
    <property type="project" value="TreeGrafter"/>
</dbReference>